<feature type="region of interest" description="Disordered" evidence="1">
    <location>
        <begin position="60"/>
        <end position="82"/>
    </location>
</feature>
<proteinExistence type="predicted"/>
<dbReference type="AlphaFoldDB" id="A0A0D3A5D8"/>
<name>A0A0D3A5D8_BRAOL</name>
<feature type="compositionally biased region" description="Basic and acidic residues" evidence="1">
    <location>
        <begin position="62"/>
        <end position="79"/>
    </location>
</feature>
<keyword evidence="3" id="KW-1185">Reference proteome</keyword>
<dbReference type="InterPro" id="IPR015421">
    <property type="entry name" value="PyrdxlP-dep_Trfase_major"/>
</dbReference>
<dbReference type="PANTHER" id="PTHR14237:SF84">
    <property type="entry name" value="AMINOTRANSFERASE CLASS V DOMAIN-CONTAINING PROTEIN"/>
    <property type="match status" value="1"/>
</dbReference>
<organism evidence="2 3">
    <name type="scientific">Brassica oleracea var. oleracea</name>
    <dbReference type="NCBI Taxonomy" id="109376"/>
    <lineage>
        <taxon>Eukaryota</taxon>
        <taxon>Viridiplantae</taxon>
        <taxon>Streptophyta</taxon>
        <taxon>Embryophyta</taxon>
        <taxon>Tracheophyta</taxon>
        <taxon>Spermatophyta</taxon>
        <taxon>Magnoliopsida</taxon>
        <taxon>eudicotyledons</taxon>
        <taxon>Gunneridae</taxon>
        <taxon>Pentapetalae</taxon>
        <taxon>rosids</taxon>
        <taxon>malvids</taxon>
        <taxon>Brassicales</taxon>
        <taxon>Brassicaceae</taxon>
        <taxon>Brassiceae</taxon>
        <taxon>Brassica</taxon>
    </lineage>
</organism>
<evidence type="ECO:0000313" key="2">
    <source>
        <dbReference type="EnsemblPlants" id="Bo1g032010.1"/>
    </source>
</evidence>
<dbReference type="EnsemblPlants" id="Bo1g032010.1">
    <property type="protein sequence ID" value="Bo1g032010.1"/>
    <property type="gene ID" value="Bo1g032010"/>
</dbReference>
<sequence>MGHGQAAIFDLGRQNKYACKFPGDQCESNPGPYLQPQAVYHQTSWFVTYTNLQVARTPLFSRQKEQKQQEKERDTKEMSSHSSIQEACFNVCCSSPFSSHSMTQEQEEEELEFSVIAPGGSFLTRDIKFTSQESLPPLRTSFYDLITAFPDYLQTNQADHIRSTEYQNLSCSSRHVLLSHTSQQQPLFSYSQFRQLSGLNNSLFTLSCTQASSGEEMLSLAREESQFQTRMRKRIMSFMNLEESEYDMILTQDRSSAFKTVAELYCFRTNPNLLTVYNYEDEAVEGMIRISEKKGVKPKSAEFSWPSTELVSEKLKRTILRSKRRRDKRGLFVFPLQSLVTGASYSYSWMSLAQENQWHVLLDTSALGSKDMDTLGLSLFRPDFLICSFTEVLGHDDDLTGFGCLFVKKSSSQALSEASEGITDPANLTVVKAEQSWITKNDETTLEDHNKASTSATEIEEDDKAIIEFRGLDHADSLGLILITRRLKSLTLWLVRALTCLKHPGSHQTETPLVKICGPRKRPDRGASVSFNVFDWQGEKVDPLMVERLAEREKVGLRCAYLQKIGSVRNKKRRDGQSMSLRVSVVSVRLGFMTNFDDVFRVWGFVSRFLDADFVEKEKWRKKALETKKTNKQMTGVIV</sequence>
<evidence type="ECO:0000313" key="3">
    <source>
        <dbReference type="Proteomes" id="UP000032141"/>
    </source>
</evidence>
<dbReference type="Proteomes" id="UP000032141">
    <property type="component" value="Chromosome C1"/>
</dbReference>
<dbReference type="HOGENOM" id="CLU_015216_0_0_1"/>
<dbReference type="eggNOG" id="KOG2142">
    <property type="taxonomic scope" value="Eukaryota"/>
</dbReference>
<evidence type="ECO:0008006" key="4">
    <source>
        <dbReference type="Google" id="ProtNLM"/>
    </source>
</evidence>
<dbReference type="Gramene" id="Bo1g032010.1">
    <property type="protein sequence ID" value="Bo1g032010.1"/>
    <property type="gene ID" value="Bo1g032010"/>
</dbReference>
<dbReference type="Gene3D" id="3.40.640.10">
    <property type="entry name" value="Type I PLP-dependent aspartate aminotransferase-like (Major domain)"/>
    <property type="match status" value="1"/>
</dbReference>
<reference evidence="2" key="2">
    <citation type="submission" date="2015-03" db="UniProtKB">
        <authorList>
            <consortium name="EnsemblPlants"/>
        </authorList>
    </citation>
    <scope>IDENTIFICATION</scope>
</reference>
<reference evidence="2 3" key="1">
    <citation type="journal article" date="2014" name="Genome Biol.">
        <title>Transcriptome and methylome profiling reveals relics of genome dominance in the mesopolyploid Brassica oleracea.</title>
        <authorList>
            <person name="Parkin I.A."/>
            <person name="Koh C."/>
            <person name="Tang H."/>
            <person name="Robinson S.J."/>
            <person name="Kagale S."/>
            <person name="Clarke W.E."/>
            <person name="Town C.D."/>
            <person name="Nixon J."/>
            <person name="Krishnakumar V."/>
            <person name="Bidwell S.L."/>
            <person name="Denoeud F."/>
            <person name="Belcram H."/>
            <person name="Links M.G."/>
            <person name="Just J."/>
            <person name="Clarke C."/>
            <person name="Bender T."/>
            <person name="Huebert T."/>
            <person name="Mason A.S."/>
            <person name="Pires J.C."/>
            <person name="Barker G."/>
            <person name="Moore J."/>
            <person name="Walley P.G."/>
            <person name="Manoli S."/>
            <person name="Batley J."/>
            <person name="Edwards D."/>
            <person name="Nelson M.N."/>
            <person name="Wang X."/>
            <person name="Paterson A.H."/>
            <person name="King G."/>
            <person name="Bancroft I."/>
            <person name="Chalhoub B."/>
            <person name="Sharpe A.G."/>
        </authorList>
    </citation>
    <scope>NUCLEOTIDE SEQUENCE</scope>
    <source>
        <strain evidence="2 3">cv. TO1000</strain>
    </source>
</reference>
<dbReference type="PANTHER" id="PTHR14237">
    <property type="entry name" value="MOLYBDOPTERIN COFACTOR SULFURASE MOSC"/>
    <property type="match status" value="1"/>
</dbReference>
<protein>
    <recommendedName>
        <fullName evidence="4">Aminotransferase class V domain-containing protein</fullName>
    </recommendedName>
</protein>
<dbReference type="OMA" id="QEQGWHV"/>
<evidence type="ECO:0000256" key="1">
    <source>
        <dbReference type="SAM" id="MobiDB-lite"/>
    </source>
</evidence>
<dbReference type="STRING" id="109376.A0A0D3A5D8"/>
<accession>A0A0D3A5D8</accession>